<dbReference type="EMBL" id="SNRW01000382">
    <property type="protein sequence ID" value="KAA6401484.1"/>
    <property type="molecule type" value="Genomic_DNA"/>
</dbReference>
<accession>A0A5J4X2P9</accession>
<dbReference type="Proteomes" id="UP000324800">
    <property type="component" value="Unassembled WGS sequence"/>
</dbReference>
<reference evidence="1 2" key="1">
    <citation type="submission" date="2019-03" db="EMBL/GenBank/DDBJ databases">
        <title>Single cell metagenomics reveals metabolic interactions within the superorganism composed of flagellate Streblomastix strix and complex community of Bacteroidetes bacteria on its surface.</title>
        <authorList>
            <person name="Treitli S.C."/>
            <person name="Kolisko M."/>
            <person name="Husnik F."/>
            <person name="Keeling P."/>
            <person name="Hampl V."/>
        </authorList>
    </citation>
    <scope>NUCLEOTIDE SEQUENCE [LARGE SCALE GENOMIC DNA]</scope>
    <source>
        <strain evidence="1">ST1C</strain>
    </source>
</reference>
<evidence type="ECO:0000313" key="1">
    <source>
        <dbReference type="EMBL" id="KAA6401484.1"/>
    </source>
</evidence>
<comment type="caution">
    <text evidence="1">The sequence shown here is derived from an EMBL/GenBank/DDBJ whole genome shotgun (WGS) entry which is preliminary data.</text>
</comment>
<sequence>MLFQFLIVSNLKRKIAGGDSHPTTRNDLVWIVEAYNDLTADGKQSVDTGCISAGSYVNVKDGSDKEDQFEFDKFCVILGFDGVQTRVKTIHLYETAIKLSVMQPHSNITFYVIAHYIRSESDQTESILDLSGLNFE</sequence>
<evidence type="ECO:0000313" key="2">
    <source>
        <dbReference type="Proteomes" id="UP000324800"/>
    </source>
</evidence>
<gene>
    <name evidence="1" type="ORF">EZS28_002987</name>
</gene>
<name>A0A5J4X2P9_9EUKA</name>
<dbReference type="AlphaFoldDB" id="A0A5J4X2P9"/>
<organism evidence="1 2">
    <name type="scientific">Streblomastix strix</name>
    <dbReference type="NCBI Taxonomy" id="222440"/>
    <lineage>
        <taxon>Eukaryota</taxon>
        <taxon>Metamonada</taxon>
        <taxon>Preaxostyla</taxon>
        <taxon>Oxymonadida</taxon>
        <taxon>Streblomastigidae</taxon>
        <taxon>Streblomastix</taxon>
    </lineage>
</organism>
<protein>
    <submittedName>
        <fullName evidence="1">Uncharacterized protein</fullName>
    </submittedName>
</protein>
<proteinExistence type="predicted"/>